<dbReference type="Pfam" id="PF11703">
    <property type="entry name" value="UPF0506"/>
    <property type="match status" value="1"/>
</dbReference>
<keyword evidence="3" id="KW-0732">Signal</keyword>
<keyword evidence="8" id="KW-1185">Reference proteome</keyword>
<proteinExistence type="predicted"/>
<evidence type="ECO:0000256" key="5">
    <source>
        <dbReference type="ARBA" id="ARBA00023157"/>
    </source>
</evidence>
<name>G7YUW6_CLOSI</name>
<accession>G7YUW6</accession>
<evidence type="ECO:0000256" key="3">
    <source>
        <dbReference type="ARBA" id="ARBA00022729"/>
    </source>
</evidence>
<reference evidence="7" key="1">
    <citation type="journal article" date="2011" name="Genome Biol.">
        <title>The draft genome of the carcinogenic human liver fluke Clonorchis sinensis.</title>
        <authorList>
            <person name="Wang X."/>
            <person name="Chen W."/>
            <person name="Huang Y."/>
            <person name="Sun J."/>
            <person name="Men J."/>
            <person name="Liu H."/>
            <person name="Luo F."/>
            <person name="Guo L."/>
            <person name="Lv X."/>
            <person name="Deng C."/>
            <person name="Zhou C."/>
            <person name="Fan Y."/>
            <person name="Li X."/>
            <person name="Huang L."/>
            <person name="Hu Y."/>
            <person name="Liang C."/>
            <person name="Hu X."/>
            <person name="Xu J."/>
            <person name="Yu X."/>
        </authorList>
    </citation>
    <scope>NUCLEOTIDE SEQUENCE [LARGE SCALE GENOMIC DNA]</scope>
    <source>
        <strain evidence="7">Henan</strain>
    </source>
</reference>
<feature type="domain" description="UPF0506" evidence="6">
    <location>
        <begin position="40"/>
        <end position="98"/>
    </location>
</feature>
<dbReference type="GO" id="GO:0005576">
    <property type="term" value="C:extracellular region"/>
    <property type="evidence" value="ECO:0007669"/>
    <property type="project" value="UniProtKB-SubCell"/>
</dbReference>
<evidence type="ECO:0000256" key="4">
    <source>
        <dbReference type="ARBA" id="ARBA00022854"/>
    </source>
</evidence>
<keyword evidence="5" id="KW-1015">Disulfide bond</keyword>
<keyword evidence="4" id="KW-0960">Knottin</keyword>
<dbReference type="EMBL" id="DF144360">
    <property type="protein sequence ID" value="GAA56746.1"/>
    <property type="molecule type" value="Genomic_DNA"/>
</dbReference>
<comment type="subcellular location">
    <subcellularLocation>
        <location evidence="1">Secreted</location>
    </subcellularLocation>
</comment>
<sequence>MIFKYYRQLYVLQLTACLVNLGIFGPLGCSAFWKENNMPCKNLGDFCRKLPFGQRCCGDTVCDLYAPFKGKCVRCLPPGKFCLRTKDCCQGKCLFFFCR</sequence>
<evidence type="ECO:0000259" key="6">
    <source>
        <dbReference type="Pfam" id="PF11703"/>
    </source>
</evidence>
<reference key="2">
    <citation type="submission" date="2011-10" db="EMBL/GenBank/DDBJ databases">
        <title>The genome and transcriptome sequence of Clonorchis sinensis provide insights into the carcinogenic liver fluke.</title>
        <authorList>
            <person name="Wang X."/>
            <person name="Huang Y."/>
            <person name="Chen W."/>
            <person name="Liu H."/>
            <person name="Guo L."/>
            <person name="Chen Y."/>
            <person name="Luo F."/>
            <person name="Zhou W."/>
            <person name="Sun J."/>
            <person name="Mao Q."/>
            <person name="Liang P."/>
            <person name="Zhou C."/>
            <person name="Tian Y."/>
            <person name="Men J."/>
            <person name="Lv X."/>
            <person name="Huang L."/>
            <person name="Zhou J."/>
            <person name="Hu Y."/>
            <person name="Li R."/>
            <person name="Zhang F."/>
            <person name="Lei H."/>
            <person name="Li X."/>
            <person name="Hu X."/>
            <person name="Liang C."/>
            <person name="Xu J."/>
            <person name="Wu Z."/>
            <person name="Yu X."/>
        </authorList>
    </citation>
    <scope>NUCLEOTIDE SEQUENCE</scope>
    <source>
        <strain>Henan</strain>
    </source>
</reference>
<dbReference type="Proteomes" id="UP000008909">
    <property type="component" value="Unassembled WGS sequence"/>
</dbReference>
<dbReference type="InParanoid" id="G7YUW6"/>
<protein>
    <recommendedName>
        <fullName evidence="6">UPF0506 domain-containing protein</fullName>
    </recommendedName>
</protein>
<evidence type="ECO:0000313" key="8">
    <source>
        <dbReference type="Proteomes" id="UP000008909"/>
    </source>
</evidence>
<evidence type="ECO:0000313" key="7">
    <source>
        <dbReference type="EMBL" id="GAA56746.1"/>
    </source>
</evidence>
<dbReference type="AlphaFoldDB" id="G7YUW6"/>
<evidence type="ECO:0000256" key="1">
    <source>
        <dbReference type="ARBA" id="ARBA00004613"/>
    </source>
</evidence>
<keyword evidence="2" id="KW-0964">Secreted</keyword>
<gene>
    <name evidence="7" type="ORF">CLF_111444</name>
</gene>
<dbReference type="InterPro" id="IPR021712">
    <property type="entry name" value="UPF0506"/>
</dbReference>
<organism evidence="7 8">
    <name type="scientific">Clonorchis sinensis</name>
    <name type="common">Chinese liver fluke</name>
    <dbReference type="NCBI Taxonomy" id="79923"/>
    <lineage>
        <taxon>Eukaryota</taxon>
        <taxon>Metazoa</taxon>
        <taxon>Spiralia</taxon>
        <taxon>Lophotrochozoa</taxon>
        <taxon>Platyhelminthes</taxon>
        <taxon>Trematoda</taxon>
        <taxon>Digenea</taxon>
        <taxon>Opisthorchiida</taxon>
        <taxon>Opisthorchiata</taxon>
        <taxon>Opisthorchiidae</taxon>
        <taxon>Clonorchis</taxon>
    </lineage>
</organism>
<evidence type="ECO:0000256" key="2">
    <source>
        <dbReference type="ARBA" id="ARBA00022525"/>
    </source>
</evidence>